<dbReference type="Proteomes" id="UP000230233">
    <property type="component" value="Chromosome V"/>
</dbReference>
<sequence length="95" mass="11316">MRWEVWQITPSHHHLFFYFLLLPKNVLFITHYTSGVCMEAMIMIGSYPSANEEDLYCITQRTGRRRTMKVIYKQFVISTLKMVSLRSKLEIDEPV</sequence>
<evidence type="ECO:0000313" key="1">
    <source>
        <dbReference type="EMBL" id="PIC22177.1"/>
    </source>
</evidence>
<keyword evidence="2" id="KW-1185">Reference proteome</keyword>
<comment type="caution">
    <text evidence="1">The sequence shown here is derived from an EMBL/GenBank/DDBJ whole genome shotgun (WGS) entry which is preliminary data.</text>
</comment>
<evidence type="ECO:0000313" key="2">
    <source>
        <dbReference type="Proteomes" id="UP000230233"/>
    </source>
</evidence>
<name>A0A2G5T4I8_9PELO</name>
<accession>A0A2G5T4I8</accession>
<protein>
    <submittedName>
        <fullName evidence="1">Uncharacterized protein</fullName>
    </submittedName>
</protein>
<reference evidence="2" key="1">
    <citation type="submission" date="2017-10" db="EMBL/GenBank/DDBJ databases">
        <title>Rapid genome shrinkage in a self-fertile nematode reveals novel sperm competition proteins.</title>
        <authorList>
            <person name="Yin D."/>
            <person name="Schwarz E.M."/>
            <person name="Thomas C.G."/>
            <person name="Felde R.L."/>
            <person name="Korf I.F."/>
            <person name="Cutter A.D."/>
            <person name="Schartner C.M."/>
            <person name="Ralston E.J."/>
            <person name="Meyer B.J."/>
            <person name="Haag E.S."/>
        </authorList>
    </citation>
    <scope>NUCLEOTIDE SEQUENCE [LARGE SCALE GENOMIC DNA]</scope>
    <source>
        <strain evidence="2">JU1422</strain>
    </source>
</reference>
<dbReference type="EMBL" id="PDUG01000005">
    <property type="protein sequence ID" value="PIC22177.1"/>
    <property type="molecule type" value="Genomic_DNA"/>
</dbReference>
<gene>
    <name evidence="1" type="primary">Cnig_chr_V.g16321</name>
    <name evidence="1" type="ORF">B9Z55_016321</name>
</gene>
<proteinExistence type="predicted"/>
<dbReference type="AlphaFoldDB" id="A0A2G5T4I8"/>
<organism evidence="1 2">
    <name type="scientific">Caenorhabditis nigoni</name>
    <dbReference type="NCBI Taxonomy" id="1611254"/>
    <lineage>
        <taxon>Eukaryota</taxon>
        <taxon>Metazoa</taxon>
        <taxon>Ecdysozoa</taxon>
        <taxon>Nematoda</taxon>
        <taxon>Chromadorea</taxon>
        <taxon>Rhabditida</taxon>
        <taxon>Rhabditina</taxon>
        <taxon>Rhabditomorpha</taxon>
        <taxon>Rhabditoidea</taxon>
        <taxon>Rhabditidae</taxon>
        <taxon>Peloderinae</taxon>
        <taxon>Caenorhabditis</taxon>
    </lineage>
</organism>